<feature type="domain" description="DUF306" evidence="2">
    <location>
        <begin position="33"/>
        <end position="143"/>
    </location>
</feature>
<sequence length="151" mass="15420">MKRYKASAVSVLFPLLVACGATPAQSGSVSVDEPLTGVEWRIVSVTSDGTTRPAPAAARLRIDAAAGAAGTAAGNLGCNAFSAPVTLHGDRIGFGALRTTKMACDSARMAFERTLAGLLGGRTLTGTSEDGKLTLTTSHGDRVNLTRSTPE</sequence>
<reference evidence="3 4" key="1">
    <citation type="submission" date="2016-10" db="EMBL/GenBank/DDBJ databases">
        <authorList>
            <person name="de Groot N.N."/>
        </authorList>
    </citation>
    <scope>NUCLEOTIDE SEQUENCE [LARGE SCALE GENOMIC DNA]</scope>
    <source>
        <strain evidence="3 4">DSM 40306</strain>
    </source>
</reference>
<dbReference type="InterPro" id="IPR038670">
    <property type="entry name" value="HslJ-like_sf"/>
</dbReference>
<evidence type="ECO:0000313" key="3">
    <source>
        <dbReference type="EMBL" id="SED22559.1"/>
    </source>
</evidence>
<dbReference type="InterPro" id="IPR053147">
    <property type="entry name" value="Hsp_HslJ-like"/>
</dbReference>
<dbReference type="Proteomes" id="UP000182375">
    <property type="component" value="Unassembled WGS sequence"/>
</dbReference>
<dbReference type="PROSITE" id="PS51257">
    <property type="entry name" value="PROKAR_LIPOPROTEIN"/>
    <property type="match status" value="1"/>
</dbReference>
<dbReference type="Gene3D" id="2.40.128.270">
    <property type="match status" value="1"/>
</dbReference>
<dbReference type="PANTHER" id="PTHR35535:SF2">
    <property type="entry name" value="DUF306 DOMAIN-CONTAINING PROTEIN"/>
    <property type="match status" value="1"/>
</dbReference>
<feature type="signal peptide" evidence="1">
    <location>
        <begin position="1"/>
        <end position="26"/>
    </location>
</feature>
<dbReference type="PANTHER" id="PTHR35535">
    <property type="entry name" value="HEAT SHOCK PROTEIN HSLJ"/>
    <property type="match status" value="1"/>
</dbReference>
<evidence type="ECO:0000256" key="1">
    <source>
        <dbReference type="SAM" id="SignalP"/>
    </source>
</evidence>
<evidence type="ECO:0000259" key="2">
    <source>
        <dbReference type="Pfam" id="PF03724"/>
    </source>
</evidence>
<feature type="chain" id="PRO_5010281877" evidence="1">
    <location>
        <begin position="27"/>
        <end position="151"/>
    </location>
</feature>
<gene>
    <name evidence="3" type="ORF">SAMN04490357_4193</name>
</gene>
<keyword evidence="1" id="KW-0732">Signal</keyword>
<dbReference type="InterPro" id="IPR005184">
    <property type="entry name" value="DUF306_Meta_HslJ"/>
</dbReference>
<dbReference type="Pfam" id="PF03724">
    <property type="entry name" value="META"/>
    <property type="match status" value="1"/>
</dbReference>
<dbReference type="AlphaFoldDB" id="A0A1H4YWX5"/>
<organism evidence="3 4">
    <name type="scientific">Streptomyces misionensis</name>
    <dbReference type="NCBI Taxonomy" id="67331"/>
    <lineage>
        <taxon>Bacteria</taxon>
        <taxon>Bacillati</taxon>
        <taxon>Actinomycetota</taxon>
        <taxon>Actinomycetes</taxon>
        <taxon>Kitasatosporales</taxon>
        <taxon>Streptomycetaceae</taxon>
        <taxon>Streptomyces</taxon>
    </lineage>
</organism>
<protein>
    <submittedName>
        <fullName evidence="3">Heat shock protein HslJ</fullName>
    </submittedName>
</protein>
<accession>A0A1H4YWX5</accession>
<name>A0A1H4YWX5_9ACTN</name>
<proteinExistence type="predicted"/>
<dbReference type="EMBL" id="FNTD01000004">
    <property type="protein sequence ID" value="SED22559.1"/>
    <property type="molecule type" value="Genomic_DNA"/>
</dbReference>
<evidence type="ECO:0000313" key="4">
    <source>
        <dbReference type="Proteomes" id="UP000182375"/>
    </source>
</evidence>
<keyword evidence="3" id="KW-0346">Stress response</keyword>
<dbReference type="STRING" id="67331.SAMN04490357_4193"/>